<dbReference type="OrthoDB" id="5366531at2759"/>
<proteinExistence type="predicted"/>
<gene>
    <name evidence="1" type="ORF">Z520_03083</name>
</gene>
<protein>
    <recommendedName>
        <fullName evidence="3">Pentatricopeptide repeat domain-containing protein</fullName>
    </recommendedName>
</protein>
<keyword evidence="2" id="KW-1185">Reference proteome</keyword>
<dbReference type="VEuPathDB" id="FungiDB:Z520_03083"/>
<dbReference type="Proteomes" id="UP000053411">
    <property type="component" value="Unassembled WGS sequence"/>
</dbReference>
<dbReference type="AlphaFoldDB" id="A0A0D2HHZ7"/>
<evidence type="ECO:0000313" key="1">
    <source>
        <dbReference type="EMBL" id="KIY01531.1"/>
    </source>
</evidence>
<reference evidence="1 2" key="1">
    <citation type="submission" date="2015-01" db="EMBL/GenBank/DDBJ databases">
        <title>The Genome Sequence of Fonsecaea multimorphosa CBS 102226.</title>
        <authorList>
            <consortium name="The Broad Institute Genomics Platform"/>
            <person name="Cuomo C."/>
            <person name="de Hoog S."/>
            <person name="Gorbushina A."/>
            <person name="Stielow B."/>
            <person name="Teixiera M."/>
            <person name="Abouelleil A."/>
            <person name="Chapman S.B."/>
            <person name="Priest M."/>
            <person name="Young S.K."/>
            <person name="Wortman J."/>
            <person name="Nusbaum C."/>
            <person name="Birren B."/>
        </authorList>
    </citation>
    <scope>NUCLEOTIDE SEQUENCE [LARGE SCALE GENOMIC DNA]</scope>
    <source>
        <strain evidence="1 2">CBS 102226</strain>
    </source>
</reference>
<dbReference type="STRING" id="1442371.A0A0D2HHZ7"/>
<dbReference type="GeneID" id="27708829"/>
<evidence type="ECO:0000313" key="2">
    <source>
        <dbReference type="Proteomes" id="UP000053411"/>
    </source>
</evidence>
<dbReference type="EMBL" id="KN848065">
    <property type="protein sequence ID" value="KIY01531.1"/>
    <property type="molecule type" value="Genomic_DNA"/>
</dbReference>
<organism evidence="1 2">
    <name type="scientific">Fonsecaea multimorphosa CBS 102226</name>
    <dbReference type="NCBI Taxonomy" id="1442371"/>
    <lineage>
        <taxon>Eukaryota</taxon>
        <taxon>Fungi</taxon>
        <taxon>Dikarya</taxon>
        <taxon>Ascomycota</taxon>
        <taxon>Pezizomycotina</taxon>
        <taxon>Eurotiomycetes</taxon>
        <taxon>Chaetothyriomycetidae</taxon>
        <taxon>Chaetothyriales</taxon>
        <taxon>Herpotrichiellaceae</taxon>
        <taxon>Fonsecaea</taxon>
    </lineage>
</organism>
<dbReference type="RefSeq" id="XP_016635653.1">
    <property type="nucleotide sequence ID" value="XM_016773596.1"/>
</dbReference>
<evidence type="ECO:0008006" key="3">
    <source>
        <dbReference type="Google" id="ProtNLM"/>
    </source>
</evidence>
<accession>A0A0D2HHZ7</accession>
<name>A0A0D2HHZ7_9EURO</name>
<sequence>MRLLWGRLERCSQTRCLLLCSRSLGQIPRAKLDIAASTALPRRWYSSPNRALTTTSKPALRNGPGEPGDAYFSAAVSEQPHSDDAQWESLLDRGLAYGIKTRDQLRFEADVGHTSFIGCRLVDKPSHRHEIELWEILLIAQALQNGHEGIKAIWRGMKFRGEAFRFEGDDPRVEALWKTFLSAGSDDHQFLWSICKEAKHLKYKRPKLFAEIVGAALEGSRPLDAYQFASFIGQKHYKGRDDLLAAFYAACRSSEANALRGFCSVYDVVPKSRIYAEVTSHLWSQDRSSDAFMMHSFLIAKRDLPPQFELLEPYINYLALHNENLERFLLPLNQAGASFEAQARRLWSIGRSRITGVPADSLNIVASKTMGSAPTKLSDQFVARAFATRAFSFDFAVNSLRMIGLIEAGPLAVRQMALAAPDLAILQARFQKLRDLEIDTGSSVFVRIVRDVCDSGHWEMVQALVDNDLHHEVFEDIELQKRLLTEYYRTKDWRQLNRTLVVLNDGQFDNYSRSRSANFLLRAMMEVGDWKSVLSCVATLQEHGRHISTSFPEFVISLFRTTKQLSGGQGRGDVDKIGFLIGLMQNILASGTNFKIKLWRAPIKALGRQGRLKELESLVYWIAEWYRSGGLNGQVLQVPMSGSGTNLNVLFDDKFQKSLMSWCFRPRKGMAAVSPERCLRWTRVLKQLRDVYGVEVKEYVIRWEFIYRLRRLFATGMRLKAPNAWMRARNRTSLTRYWALYDQMWDMKPAGGRVNYDDRNAVSLYHRKLSPLKRRRLLSHWSRRRAERGLDQRGTLPVGNGGQNNNRQEDIVVYRDLFNASWEDYRK</sequence>